<dbReference type="SUPFAM" id="SSF53254">
    <property type="entry name" value="Phosphoglycerate mutase-like"/>
    <property type="match status" value="1"/>
</dbReference>
<dbReference type="CDD" id="cd07067">
    <property type="entry name" value="HP_PGM_like"/>
    <property type="match status" value="1"/>
</dbReference>
<proteinExistence type="predicted"/>
<protein>
    <submittedName>
        <fullName evidence="1">Phosphohistidine phosphatase SixA</fullName>
        <ecNumber evidence="1">3.1.3.-</ecNumber>
    </submittedName>
</protein>
<dbReference type="GO" id="GO:0005737">
    <property type="term" value="C:cytoplasm"/>
    <property type="evidence" value="ECO:0007669"/>
    <property type="project" value="InterPro"/>
</dbReference>
<reference evidence="1 2" key="1">
    <citation type="submission" date="2017-03" db="EMBL/GenBank/DDBJ databases">
        <authorList>
            <person name="Afonso C.L."/>
            <person name="Miller P.J."/>
            <person name="Scott M.A."/>
            <person name="Spackman E."/>
            <person name="Goraichik I."/>
            <person name="Dimitrov K.M."/>
            <person name="Suarez D.L."/>
            <person name="Swayne D.E."/>
        </authorList>
    </citation>
    <scope>NUCLEOTIDE SEQUENCE [LARGE SCALE GENOMIC DNA]</scope>
    <source>
        <strain evidence="1">SB41UT1</strain>
    </source>
</reference>
<dbReference type="Proteomes" id="UP000196573">
    <property type="component" value="Unassembled WGS sequence"/>
</dbReference>
<evidence type="ECO:0000313" key="1">
    <source>
        <dbReference type="EMBL" id="SMA47399.1"/>
    </source>
</evidence>
<evidence type="ECO:0000313" key="2">
    <source>
        <dbReference type="Proteomes" id="UP000196573"/>
    </source>
</evidence>
<dbReference type="AlphaFoldDB" id="A0A1X7AK23"/>
<dbReference type="GO" id="GO:0101006">
    <property type="term" value="F:protein histidine phosphatase activity"/>
    <property type="evidence" value="ECO:0007669"/>
    <property type="project" value="InterPro"/>
</dbReference>
<dbReference type="Pfam" id="PF00300">
    <property type="entry name" value="His_Phos_1"/>
    <property type="match status" value="1"/>
</dbReference>
<dbReference type="NCBIfam" id="TIGR00249">
    <property type="entry name" value="sixA"/>
    <property type="match status" value="1"/>
</dbReference>
<dbReference type="Gene3D" id="3.40.50.1240">
    <property type="entry name" value="Phosphoglycerate mutase-like"/>
    <property type="match status" value="1"/>
</dbReference>
<dbReference type="RefSeq" id="WP_087110170.1">
    <property type="nucleotide sequence ID" value="NZ_CBCSCN010000003.1"/>
</dbReference>
<dbReference type="InterPro" id="IPR013078">
    <property type="entry name" value="His_Pase_superF_clade-1"/>
</dbReference>
<dbReference type="EMBL" id="FWPT01000005">
    <property type="protein sequence ID" value="SMA47399.1"/>
    <property type="molecule type" value="Genomic_DNA"/>
</dbReference>
<dbReference type="OrthoDB" id="280692at2"/>
<accession>A0A1X7AK23</accession>
<dbReference type="InterPro" id="IPR029033">
    <property type="entry name" value="His_PPase_superfam"/>
</dbReference>
<keyword evidence="1" id="KW-0378">Hydrolase</keyword>
<dbReference type="SMART" id="SM00855">
    <property type="entry name" value="PGAM"/>
    <property type="match status" value="1"/>
</dbReference>
<keyword evidence="2" id="KW-1185">Reference proteome</keyword>
<dbReference type="InterPro" id="IPR004449">
    <property type="entry name" value="SixA"/>
</dbReference>
<organism evidence="1 2">
    <name type="scientific">Parendozoicomonas haliclonae</name>
    <dbReference type="NCBI Taxonomy" id="1960125"/>
    <lineage>
        <taxon>Bacteria</taxon>
        <taxon>Pseudomonadati</taxon>
        <taxon>Pseudomonadota</taxon>
        <taxon>Gammaproteobacteria</taxon>
        <taxon>Oceanospirillales</taxon>
        <taxon>Endozoicomonadaceae</taxon>
        <taxon>Parendozoicomonas</taxon>
    </lineage>
</organism>
<sequence>MKLFVMRHGQAEAYAASDEQRVLTEEGREEVARVAQSLIGVKLDGILCSPYQRARETAAIVAGVHGGGLTPKVVDGFTPDSAPREAVGQLPEEGVWLLVSHMPLVSRLTGLLVDSHEHAGPGFNTGMITELDMDYPAAGMAWLKKTFRP</sequence>
<name>A0A1X7AK23_9GAMM</name>
<dbReference type="EC" id="3.1.3.-" evidence="1"/>
<gene>
    <name evidence="1" type="primary">sixA</name>
    <name evidence="1" type="ORF">EHSB41UT_02404</name>
</gene>